<dbReference type="InterPro" id="IPR023393">
    <property type="entry name" value="START-like_dom_sf"/>
</dbReference>
<dbReference type="Gene3D" id="3.30.530.20">
    <property type="match status" value="1"/>
</dbReference>
<name>A0ABS4YZ41_9MICC</name>
<dbReference type="SUPFAM" id="SSF55961">
    <property type="entry name" value="Bet v1-like"/>
    <property type="match status" value="1"/>
</dbReference>
<keyword evidence="2" id="KW-1185">Reference proteome</keyword>
<proteinExistence type="predicted"/>
<dbReference type="RefSeq" id="WP_209681748.1">
    <property type="nucleotide sequence ID" value="NZ_JAGIOI010000001.1"/>
</dbReference>
<gene>
    <name evidence="1" type="ORF">JOF48_002869</name>
</gene>
<reference evidence="1 2" key="1">
    <citation type="submission" date="2021-03" db="EMBL/GenBank/DDBJ databases">
        <title>Sequencing the genomes of 1000 actinobacteria strains.</title>
        <authorList>
            <person name="Klenk H.-P."/>
        </authorList>
    </citation>
    <scope>NUCLEOTIDE SEQUENCE [LARGE SCALE GENOMIC DNA]</scope>
    <source>
        <strain evidence="1 2">DSM 16005</strain>
    </source>
</reference>
<evidence type="ECO:0000313" key="1">
    <source>
        <dbReference type="EMBL" id="MBP2414070.1"/>
    </source>
</evidence>
<comment type="caution">
    <text evidence="1">The sequence shown here is derived from an EMBL/GenBank/DDBJ whole genome shotgun (WGS) entry which is preliminary data.</text>
</comment>
<organism evidence="1 2">
    <name type="scientific">Arthrobacter stackebrandtii</name>
    <dbReference type="NCBI Taxonomy" id="272161"/>
    <lineage>
        <taxon>Bacteria</taxon>
        <taxon>Bacillati</taxon>
        <taxon>Actinomycetota</taxon>
        <taxon>Actinomycetes</taxon>
        <taxon>Micrococcales</taxon>
        <taxon>Micrococcaceae</taxon>
        <taxon>Arthrobacter</taxon>
    </lineage>
</organism>
<evidence type="ECO:0000313" key="2">
    <source>
        <dbReference type="Proteomes" id="UP000711614"/>
    </source>
</evidence>
<dbReference type="EMBL" id="JAGIOI010000001">
    <property type="protein sequence ID" value="MBP2414070.1"/>
    <property type="molecule type" value="Genomic_DNA"/>
</dbReference>
<dbReference type="Proteomes" id="UP000711614">
    <property type="component" value="Unassembled WGS sequence"/>
</dbReference>
<sequence length="302" mass="32723">MGYASFSNTAHFKGDPAEIWDAFANPAVAGIYAEHQTEFFPGPDFALAAGKTWQERHGAECDFDVVEWTITDYVPQTTIAFKGRQSGILQKVRMSMEAADGGWTLVEDIRFSPTVGGKWGTSVVAWIMWATGLLAKFSDDHGDTFDRLRRHLDGESGEVAVPDEVRLESAMVGHASSFVPAVRNTVSSAAADELDGTAESMAAVDRVLGHYGERTVPLSEDDYLRAAAYVFEVARAEFGGRYVEDEDGEAVALVVGEPSCSVTVMALGKVMKRVQHGPADSIEFFYAGIAPLVERGQSAVLR</sequence>
<protein>
    <recommendedName>
        <fullName evidence="3">SnoaL-like domain-containing protein</fullName>
    </recommendedName>
</protein>
<accession>A0ABS4YZ41</accession>
<evidence type="ECO:0008006" key="3">
    <source>
        <dbReference type="Google" id="ProtNLM"/>
    </source>
</evidence>